<dbReference type="OrthoDB" id="563056at2"/>
<reference evidence="2 3" key="1">
    <citation type="submission" date="2018-03" db="EMBL/GenBank/DDBJ databases">
        <title>The ancient ancestry and fast evolution of plastids.</title>
        <authorList>
            <person name="Moore K.R."/>
            <person name="Magnabosco C."/>
            <person name="Momper L."/>
            <person name="Gold D.A."/>
            <person name="Bosak T."/>
            <person name="Fournier G.P."/>
        </authorList>
    </citation>
    <scope>NUCLEOTIDE SEQUENCE [LARGE SCALE GENOMIC DNA]</scope>
    <source>
        <strain evidence="2 3">CCALA 037</strain>
    </source>
</reference>
<dbReference type="Proteomes" id="UP000238937">
    <property type="component" value="Unassembled WGS sequence"/>
</dbReference>
<dbReference type="AlphaFoldDB" id="A0A2T1GMM8"/>
<dbReference type="EMBL" id="PVWO01000015">
    <property type="protein sequence ID" value="PSB59056.1"/>
    <property type="molecule type" value="Genomic_DNA"/>
</dbReference>
<dbReference type="Pfam" id="PF14690">
    <property type="entry name" value="Zn_ribbon_ISL3"/>
    <property type="match status" value="1"/>
</dbReference>
<protein>
    <submittedName>
        <fullName evidence="2">ISL3 family transposase</fullName>
    </submittedName>
</protein>
<comment type="caution">
    <text evidence="2">The sequence shown here is derived from an EMBL/GenBank/DDBJ whole genome shotgun (WGS) entry which is preliminary data.</text>
</comment>
<evidence type="ECO:0000313" key="3">
    <source>
        <dbReference type="Proteomes" id="UP000238937"/>
    </source>
</evidence>
<evidence type="ECO:0000313" key="2">
    <source>
        <dbReference type="EMBL" id="PSB59056.1"/>
    </source>
</evidence>
<evidence type="ECO:0000259" key="1">
    <source>
        <dbReference type="PROSITE" id="PS50157"/>
    </source>
</evidence>
<feature type="non-terminal residue" evidence="2">
    <location>
        <position position="106"/>
    </location>
</feature>
<dbReference type="PROSITE" id="PS50157">
    <property type="entry name" value="ZINC_FINGER_C2H2_2"/>
    <property type="match status" value="1"/>
</dbReference>
<accession>A0A2T1GMM8</accession>
<feature type="domain" description="C2H2-type" evidence="1">
    <location>
        <begin position="82"/>
        <end position="106"/>
    </location>
</feature>
<name>A0A2T1GMM8_9CYAN</name>
<sequence>MSTKKELKLLTELLGLEGVKVTSHRQYEGIGIILQVEAIEKESVCGRCGLNSNRLHQNRWHIIKDLSWGEKTVFLEINRRQFKCEKCQKPFSEEMGFVKERRTYTK</sequence>
<organism evidence="2 3">
    <name type="scientific">Chamaesiphon polymorphus CCALA 037</name>
    <dbReference type="NCBI Taxonomy" id="2107692"/>
    <lineage>
        <taxon>Bacteria</taxon>
        <taxon>Bacillati</taxon>
        <taxon>Cyanobacteriota</taxon>
        <taxon>Cyanophyceae</taxon>
        <taxon>Gomontiellales</taxon>
        <taxon>Chamaesiphonaceae</taxon>
        <taxon>Chamaesiphon</taxon>
    </lineage>
</organism>
<dbReference type="InterPro" id="IPR013087">
    <property type="entry name" value="Znf_C2H2_type"/>
</dbReference>
<proteinExistence type="predicted"/>
<dbReference type="RefSeq" id="WP_146138151.1">
    <property type="nucleotide sequence ID" value="NZ_PVWO01000015.1"/>
</dbReference>
<dbReference type="InterPro" id="IPR029261">
    <property type="entry name" value="Transposase_Znf"/>
</dbReference>
<gene>
    <name evidence="2" type="ORF">C7B77_02255</name>
</gene>
<keyword evidence="3" id="KW-1185">Reference proteome</keyword>